<sequence>MEEQIILERHRPTPYVVNFENKRYEWLGAKNGVPSTKKVPREVYDFIAMGSSALESGKLVLSKKMTDDLVEELKEEIPDIEKYEVNALTKEEVEKILKGNLKSMEKAFSEIEDFGTKQFIYKVAKEIKIENSNKQKMIKDLIGSELSIEDLFAEE</sequence>
<protein>
    <submittedName>
        <fullName evidence="1">Uncharacterized protein</fullName>
    </submittedName>
</protein>
<evidence type="ECO:0000313" key="2">
    <source>
        <dbReference type="Proteomes" id="UP000668068"/>
    </source>
</evidence>
<accession>A0AAW4IXR2</accession>
<dbReference type="AlphaFoldDB" id="A0AAW4IXR2"/>
<dbReference type="Proteomes" id="UP000668068">
    <property type="component" value="Unassembled WGS sequence"/>
</dbReference>
<gene>
    <name evidence="1" type="ORF">JJB47_11540</name>
</gene>
<dbReference type="RefSeq" id="WP_057232570.1">
    <property type="nucleotide sequence ID" value="NZ_CATNYN010000009.1"/>
</dbReference>
<reference evidence="1" key="1">
    <citation type="submission" date="2020-12" db="EMBL/GenBank/DDBJ databases">
        <title>Comparative genomics of Clostridium perfringens reveals patterns of host-associated phylogenetic clades and virulence factors.</title>
        <authorList>
            <person name="Smith A.H."/>
            <person name="Geier R."/>
        </authorList>
    </citation>
    <scope>NUCLEOTIDE SEQUENCE</scope>
    <source>
        <strain evidence="1">CHD30677R</strain>
    </source>
</reference>
<organism evidence="1 2">
    <name type="scientific">Clostridium perfringens</name>
    <dbReference type="NCBI Taxonomy" id="1502"/>
    <lineage>
        <taxon>Bacteria</taxon>
        <taxon>Bacillati</taxon>
        <taxon>Bacillota</taxon>
        <taxon>Clostridia</taxon>
        <taxon>Eubacteriales</taxon>
        <taxon>Clostridiaceae</taxon>
        <taxon>Clostridium</taxon>
    </lineage>
</organism>
<comment type="caution">
    <text evidence="1">The sequence shown here is derived from an EMBL/GenBank/DDBJ whole genome shotgun (WGS) entry which is preliminary data.</text>
</comment>
<evidence type="ECO:0000313" key="1">
    <source>
        <dbReference type="EMBL" id="MBO3359403.1"/>
    </source>
</evidence>
<name>A0AAW4IXR2_CLOPF</name>
<dbReference type="EMBL" id="JAENQP010000007">
    <property type="protein sequence ID" value="MBO3359403.1"/>
    <property type="molecule type" value="Genomic_DNA"/>
</dbReference>
<proteinExistence type="predicted"/>